<evidence type="ECO:0000313" key="6">
    <source>
        <dbReference type="EMBL" id="GGG08149.1"/>
    </source>
</evidence>
<dbReference type="Pfam" id="PF12833">
    <property type="entry name" value="HTH_18"/>
    <property type="match status" value="1"/>
</dbReference>
<protein>
    <recommendedName>
        <fullName evidence="5">HTH araC/xylS-type domain-containing protein</fullName>
    </recommendedName>
</protein>
<dbReference type="GO" id="GO:0003700">
    <property type="term" value="F:DNA-binding transcription factor activity"/>
    <property type="evidence" value="ECO:0007669"/>
    <property type="project" value="InterPro"/>
</dbReference>
<dbReference type="SMART" id="SM00342">
    <property type="entry name" value="HTH_ARAC"/>
    <property type="match status" value="1"/>
</dbReference>
<accession>A0A917D2H9</accession>
<dbReference type="RefSeq" id="WP_188531519.1">
    <property type="nucleotide sequence ID" value="NZ_BMGR01000008.1"/>
</dbReference>
<name>A0A917D2H9_9BACL</name>
<feature type="domain" description="HTH araC/xylS-type" evidence="5">
    <location>
        <begin position="628"/>
        <end position="727"/>
    </location>
</feature>
<dbReference type="Gene3D" id="1.10.10.60">
    <property type="entry name" value="Homeodomain-like"/>
    <property type="match status" value="2"/>
</dbReference>
<dbReference type="AlphaFoldDB" id="A0A917D2H9"/>
<evidence type="ECO:0000256" key="2">
    <source>
        <dbReference type="ARBA" id="ARBA00023125"/>
    </source>
</evidence>
<evidence type="ECO:0000256" key="1">
    <source>
        <dbReference type="ARBA" id="ARBA00023015"/>
    </source>
</evidence>
<reference evidence="6" key="1">
    <citation type="journal article" date="2014" name="Int. J. Syst. Evol. Microbiol.">
        <title>Complete genome sequence of Corynebacterium casei LMG S-19264T (=DSM 44701T), isolated from a smear-ripened cheese.</title>
        <authorList>
            <consortium name="US DOE Joint Genome Institute (JGI-PGF)"/>
            <person name="Walter F."/>
            <person name="Albersmeier A."/>
            <person name="Kalinowski J."/>
            <person name="Ruckert C."/>
        </authorList>
    </citation>
    <scope>NUCLEOTIDE SEQUENCE</scope>
    <source>
        <strain evidence="6">CGMCC 1.12987</strain>
    </source>
</reference>
<dbReference type="PROSITE" id="PS01124">
    <property type="entry name" value="HTH_ARAC_FAMILY_2"/>
    <property type="match status" value="1"/>
</dbReference>
<feature type="transmembrane region" description="Helical" evidence="4">
    <location>
        <begin position="12"/>
        <end position="33"/>
    </location>
</feature>
<dbReference type="Proteomes" id="UP000644756">
    <property type="component" value="Unassembled WGS sequence"/>
</dbReference>
<evidence type="ECO:0000313" key="7">
    <source>
        <dbReference type="Proteomes" id="UP000644756"/>
    </source>
</evidence>
<dbReference type="InterPro" id="IPR009057">
    <property type="entry name" value="Homeodomain-like_sf"/>
</dbReference>
<feature type="transmembrane region" description="Helical" evidence="4">
    <location>
        <begin position="261"/>
        <end position="280"/>
    </location>
</feature>
<keyword evidence="2" id="KW-0238">DNA-binding</keyword>
<proteinExistence type="predicted"/>
<keyword evidence="4" id="KW-1133">Transmembrane helix</keyword>
<dbReference type="PANTHER" id="PTHR43280:SF10">
    <property type="entry name" value="REGULATORY PROTEIN POCR"/>
    <property type="match status" value="1"/>
</dbReference>
<dbReference type="InterPro" id="IPR018060">
    <property type="entry name" value="HTH_AraC"/>
</dbReference>
<keyword evidence="1" id="KW-0805">Transcription regulation</keyword>
<dbReference type="EMBL" id="BMGR01000008">
    <property type="protein sequence ID" value="GGG08149.1"/>
    <property type="molecule type" value="Genomic_DNA"/>
</dbReference>
<keyword evidence="3" id="KW-0804">Transcription</keyword>
<organism evidence="6 7">
    <name type="scientific">Paenibacillus abyssi</name>
    <dbReference type="NCBI Taxonomy" id="1340531"/>
    <lineage>
        <taxon>Bacteria</taxon>
        <taxon>Bacillati</taxon>
        <taxon>Bacillota</taxon>
        <taxon>Bacilli</taxon>
        <taxon>Bacillales</taxon>
        <taxon>Paenibacillaceae</taxon>
        <taxon>Paenibacillus</taxon>
    </lineage>
</organism>
<gene>
    <name evidence="6" type="ORF">GCM10010916_26320</name>
</gene>
<keyword evidence="7" id="KW-1185">Reference proteome</keyword>
<dbReference type="InterPro" id="IPR018062">
    <property type="entry name" value="HTH_AraC-typ_CS"/>
</dbReference>
<evidence type="ECO:0000259" key="5">
    <source>
        <dbReference type="PROSITE" id="PS01124"/>
    </source>
</evidence>
<comment type="caution">
    <text evidence="6">The sequence shown here is derived from an EMBL/GenBank/DDBJ whole genome shotgun (WGS) entry which is preliminary data.</text>
</comment>
<dbReference type="PROSITE" id="PS00041">
    <property type="entry name" value="HTH_ARAC_FAMILY_1"/>
    <property type="match status" value="1"/>
</dbReference>
<dbReference type="PANTHER" id="PTHR43280">
    <property type="entry name" value="ARAC-FAMILY TRANSCRIPTIONAL REGULATOR"/>
    <property type="match status" value="1"/>
</dbReference>
<keyword evidence="4" id="KW-0812">Transmembrane</keyword>
<dbReference type="SUPFAM" id="SSF46689">
    <property type="entry name" value="Homeodomain-like"/>
    <property type="match status" value="1"/>
</dbReference>
<reference evidence="6" key="2">
    <citation type="submission" date="2020-09" db="EMBL/GenBank/DDBJ databases">
        <authorList>
            <person name="Sun Q."/>
            <person name="Zhou Y."/>
        </authorList>
    </citation>
    <scope>NUCLEOTIDE SEQUENCE</scope>
    <source>
        <strain evidence="6">CGMCC 1.12987</strain>
    </source>
</reference>
<keyword evidence="4" id="KW-0472">Membrane</keyword>
<evidence type="ECO:0000256" key="4">
    <source>
        <dbReference type="SAM" id="Phobius"/>
    </source>
</evidence>
<sequence>MNKSWLRKMIWSYIPIFLILFSFAYFMFFQTLVEQNEKNSRQSNESFANQLLLSVDVSLKSVDHMIIREMMNNKPLTDFFDGHDDVYLKYQVAKRLTVLKQEVPLIDSFYLVRFSDQLVYNGNVIGNIEQFEDFAFIQKMRNREVKSPWTDVRTYREFSFQNKKDVISLVHHVPPGPGSEGLFVINISAASLQELVTGMYDVDKAFVDIYDRNGIPLFRQAGEAEQKEVLTRIHSQYTGWTVESGVYRGEIMGLAASLSGVWMLLGVLVFIAGVVSIIYITRKNYKPLEDLIMLVHDKLLHGKDALGSLSVNEFAFIESAINKLAEKSKTFEKEFENAALHKRKNFFNDLAFSSGGLYAYTDSLPLPPYNRIKVFVIEIDNPEQLFCRYKAPDQSLFKFVLSGVANEMFDQHDGRIWLEWTSQLQLTGMVFMSEQPDTGISDICESIIAWVSNNLKFTVTIGLGESADSLEDADVSYKEAAEALKFKAALGHNRIITIQEARQSADKNTNNKHLQAIHSLVQRFRLNEENWPGDFRLVFDGYRECCLSKNKIIELSHYLVAHMDLHISQISKDYYAIWTQTALPEARRMIGSFDTLEELQLGLYKVLEELAERLTALREGRQYHQLMQNVKAYIECNYANPDLSLDYLSDKFSINPKYLSQLFKEECGENFLEFLAEVRIQHAKKWLAEHADSIQDVGERVGYVNAATFRRVFRRVEGISPMDYRKRSAMTRTG</sequence>
<evidence type="ECO:0000256" key="3">
    <source>
        <dbReference type="ARBA" id="ARBA00023163"/>
    </source>
</evidence>
<dbReference type="GO" id="GO:0043565">
    <property type="term" value="F:sequence-specific DNA binding"/>
    <property type="evidence" value="ECO:0007669"/>
    <property type="project" value="InterPro"/>
</dbReference>